<proteinExistence type="predicted"/>
<dbReference type="Proteomes" id="UP000253606">
    <property type="component" value="Chromosome"/>
</dbReference>
<keyword evidence="2" id="KW-1185">Reference proteome</keyword>
<protein>
    <submittedName>
        <fullName evidence="1">Uncharacterized protein</fullName>
    </submittedName>
</protein>
<reference evidence="1 2" key="1">
    <citation type="journal article" date="2018" name="Front. Microbiol.">
        <title>Hydrolytic Capabilities as a Key to Environmental Success: Chitinolytic and Cellulolytic Acidobacteria From Acidic Sub-arctic Soils and Boreal Peatlands.</title>
        <authorList>
            <person name="Belova S.E."/>
            <person name="Ravin N.V."/>
            <person name="Pankratov T.A."/>
            <person name="Rakitin A.L."/>
            <person name="Ivanova A.A."/>
            <person name="Beletsky A.V."/>
            <person name="Mardanov A.V."/>
            <person name="Sinninghe Damste J.S."/>
            <person name="Dedysh S.N."/>
        </authorList>
    </citation>
    <scope>NUCLEOTIDE SEQUENCE [LARGE SCALE GENOMIC DNA]</scope>
    <source>
        <strain evidence="1 2">SBC82</strain>
    </source>
</reference>
<dbReference type="AlphaFoldDB" id="A0A2Z5G2R0"/>
<gene>
    <name evidence="1" type="ORF">ACPOL_3815</name>
</gene>
<sequence length="40" mass="4348">MVAAGKDPPEAAASLEDDALTVAELMLRTWRYESVREAAL</sequence>
<accession>A0A2Z5G2R0</accession>
<evidence type="ECO:0000313" key="2">
    <source>
        <dbReference type="Proteomes" id="UP000253606"/>
    </source>
</evidence>
<name>A0A2Z5G2R0_9BACT</name>
<dbReference type="KEGG" id="abas:ACPOL_3815"/>
<organism evidence="1 2">
    <name type="scientific">Acidisarcina polymorpha</name>
    <dbReference type="NCBI Taxonomy" id="2211140"/>
    <lineage>
        <taxon>Bacteria</taxon>
        <taxon>Pseudomonadati</taxon>
        <taxon>Acidobacteriota</taxon>
        <taxon>Terriglobia</taxon>
        <taxon>Terriglobales</taxon>
        <taxon>Acidobacteriaceae</taxon>
        <taxon>Acidisarcina</taxon>
    </lineage>
</organism>
<evidence type="ECO:0000313" key="1">
    <source>
        <dbReference type="EMBL" id="AXC13094.1"/>
    </source>
</evidence>
<dbReference type="EMBL" id="CP030840">
    <property type="protein sequence ID" value="AXC13094.1"/>
    <property type="molecule type" value="Genomic_DNA"/>
</dbReference>